<name>A0A927IC55_9ACTN</name>
<keyword evidence="2" id="KW-1133">Transmembrane helix</keyword>
<keyword evidence="2" id="KW-0812">Transmembrane</keyword>
<dbReference type="EMBL" id="JACXYU010000001">
    <property type="protein sequence ID" value="MBD3930916.1"/>
    <property type="molecule type" value="Genomic_DNA"/>
</dbReference>
<keyword evidence="4" id="KW-1185">Reference proteome</keyword>
<organism evidence="3 4">
    <name type="scientific">Streptomyces chumphonensis</name>
    <dbReference type="NCBI Taxonomy" id="1214925"/>
    <lineage>
        <taxon>Bacteria</taxon>
        <taxon>Bacillati</taxon>
        <taxon>Actinomycetota</taxon>
        <taxon>Actinomycetes</taxon>
        <taxon>Kitasatosporales</taxon>
        <taxon>Streptomycetaceae</taxon>
        <taxon>Streptomyces</taxon>
    </lineage>
</organism>
<accession>A0A927IC55</accession>
<dbReference type="AlphaFoldDB" id="A0A927IC55"/>
<feature type="region of interest" description="Disordered" evidence="1">
    <location>
        <begin position="58"/>
        <end position="91"/>
    </location>
</feature>
<keyword evidence="2" id="KW-0472">Membrane</keyword>
<evidence type="ECO:0000313" key="4">
    <source>
        <dbReference type="Proteomes" id="UP000632289"/>
    </source>
</evidence>
<proteinExistence type="predicted"/>
<sequence>MPRPSPAQIAYGLATVMLTAVALLLLTRTESGTGAVLVASGSLVLGLVVSLTVPTRARAAQTGSAPTGAAVHPTAARPATERPLPEPSLRR</sequence>
<protein>
    <submittedName>
        <fullName evidence="3">Uncharacterized protein</fullName>
    </submittedName>
</protein>
<feature type="compositionally biased region" description="Basic and acidic residues" evidence="1">
    <location>
        <begin position="79"/>
        <end position="91"/>
    </location>
</feature>
<feature type="transmembrane region" description="Helical" evidence="2">
    <location>
        <begin position="33"/>
        <end position="53"/>
    </location>
</feature>
<dbReference type="RefSeq" id="WP_191208132.1">
    <property type="nucleotide sequence ID" value="NZ_BAABKL010000039.1"/>
</dbReference>
<evidence type="ECO:0000256" key="1">
    <source>
        <dbReference type="SAM" id="MobiDB-lite"/>
    </source>
</evidence>
<feature type="transmembrane region" description="Helical" evidence="2">
    <location>
        <begin position="9"/>
        <end position="27"/>
    </location>
</feature>
<dbReference type="Proteomes" id="UP000632289">
    <property type="component" value="Unassembled WGS sequence"/>
</dbReference>
<gene>
    <name evidence="3" type="ORF">IF129_04980</name>
</gene>
<reference evidence="3" key="1">
    <citation type="submission" date="2020-09" db="EMBL/GenBank/DDBJ databases">
        <title>Secondary metabolite and genome analysis of marine Streptomyces chumphonensis KK1-2T.</title>
        <authorList>
            <person name="Phongsopitanun W."/>
            <person name="Kanchanasin P."/>
            <person name="Pittayakhajonwut P."/>
            <person name="Suwanborirux K."/>
            <person name="Tanasupawat S."/>
        </authorList>
    </citation>
    <scope>NUCLEOTIDE SEQUENCE</scope>
    <source>
        <strain evidence="3">KK1-2</strain>
    </source>
</reference>
<evidence type="ECO:0000256" key="2">
    <source>
        <dbReference type="SAM" id="Phobius"/>
    </source>
</evidence>
<comment type="caution">
    <text evidence="3">The sequence shown here is derived from an EMBL/GenBank/DDBJ whole genome shotgun (WGS) entry which is preliminary data.</text>
</comment>
<evidence type="ECO:0000313" key="3">
    <source>
        <dbReference type="EMBL" id="MBD3930916.1"/>
    </source>
</evidence>